<comment type="cofactor">
    <cofactor evidence="1 9">
        <name>Mg(2+)</name>
        <dbReference type="ChEBI" id="CHEBI:18420"/>
    </cofactor>
</comment>
<dbReference type="AlphaFoldDB" id="A0AAF3FCP7"/>
<dbReference type="SUPFAM" id="SSF51283">
    <property type="entry name" value="dUTPase-like"/>
    <property type="match status" value="1"/>
</dbReference>
<dbReference type="GO" id="GO:0046081">
    <property type="term" value="P:dUTP catabolic process"/>
    <property type="evidence" value="ECO:0007669"/>
    <property type="project" value="UniProtKB-UniRule"/>
</dbReference>
<dbReference type="PANTHER" id="PTHR11241:SF0">
    <property type="entry name" value="DEOXYURIDINE 5'-TRIPHOSPHATE NUCLEOTIDOHYDROLASE"/>
    <property type="match status" value="1"/>
</dbReference>
<dbReference type="InterPro" id="IPR008181">
    <property type="entry name" value="dUTPase"/>
</dbReference>
<evidence type="ECO:0000256" key="5">
    <source>
        <dbReference type="ARBA" id="ARBA00022842"/>
    </source>
</evidence>
<evidence type="ECO:0000256" key="8">
    <source>
        <dbReference type="ARBA" id="ARBA00057946"/>
    </source>
</evidence>
<reference evidence="12" key="1">
    <citation type="submission" date="2024-02" db="UniProtKB">
        <authorList>
            <consortium name="WormBaseParasite"/>
        </authorList>
    </citation>
    <scope>IDENTIFICATION</scope>
</reference>
<dbReference type="Pfam" id="PF00692">
    <property type="entry name" value="dUTPase"/>
    <property type="match status" value="1"/>
</dbReference>
<evidence type="ECO:0000256" key="3">
    <source>
        <dbReference type="ARBA" id="ARBA00006581"/>
    </source>
</evidence>
<dbReference type="InterPro" id="IPR029054">
    <property type="entry name" value="dUTPase-like"/>
</dbReference>
<sequence>MMVSGNENLPANEAIKKPRLDAEEQTLTVRFAKLNEDAHEPTYGSICAAGADLYSAENCVIPAKGKYCVSTGIQVELPYGYYGRVAPRSGLAAKHFIDVGAGVVDSDYRGELKVLLFNFGDADFVVKQGDRVAQFICERIAHVKYQEVGSLTNTDRGDGGFGSTGK</sequence>
<evidence type="ECO:0000313" key="11">
    <source>
        <dbReference type="Proteomes" id="UP000887575"/>
    </source>
</evidence>
<comment type="catalytic activity">
    <reaction evidence="7 9">
        <text>dUTP + H2O = dUMP + diphosphate + H(+)</text>
        <dbReference type="Rhea" id="RHEA:10248"/>
        <dbReference type="ChEBI" id="CHEBI:15377"/>
        <dbReference type="ChEBI" id="CHEBI:15378"/>
        <dbReference type="ChEBI" id="CHEBI:33019"/>
        <dbReference type="ChEBI" id="CHEBI:61555"/>
        <dbReference type="ChEBI" id="CHEBI:246422"/>
        <dbReference type="EC" id="3.6.1.23"/>
    </reaction>
</comment>
<dbReference type="GO" id="GO:0000287">
    <property type="term" value="F:magnesium ion binding"/>
    <property type="evidence" value="ECO:0007669"/>
    <property type="project" value="UniProtKB-UniRule"/>
</dbReference>
<keyword evidence="6 9" id="KW-0546">Nucleotide metabolism</keyword>
<evidence type="ECO:0000256" key="7">
    <source>
        <dbReference type="ARBA" id="ARBA00047686"/>
    </source>
</evidence>
<keyword evidence="4 9" id="KW-0378">Hydrolase</keyword>
<dbReference type="NCBIfam" id="TIGR00576">
    <property type="entry name" value="dut"/>
    <property type="match status" value="1"/>
</dbReference>
<comment type="function">
    <text evidence="9">Involved in nucleotide metabolism via production of dUMP, the immediate precursor of thymidine nucleotides, and decreases the intracellular concentration of dUTP so that uracil cannot be incorporated into DNA.</text>
</comment>
<dbReference type="NCBIfam" id="NF001862">
    <property type="entry name" value="PRK00601.1"/>
    <property type="match status" value="1"/>
</dbReference>
<dbReference type="Gene3D" id="2.70.40.10">
    <property type="match status" value="1"/>
</dbReference>
<dbReference type="FunFam" id="2.70.40.10:FF:000004">
    <property type="entry name" value="Deoxyuridine triphosphatase"/>
    <property type="match status" value="1"/>
</dbReference>
<dbReference type="GO" id="GO:0004170">
    <property type="term" value="F:dUTP diphosphatase activity"/>
    <property type="evidence" value="ECO:0007669"/>
    <property type="project" value="UniProtKB-UniRule"/>
</dbReference>
<name>A0AAF3FCP7_9BILA</name>
<dbReference type="InterPro" id="IPR033704">
    <property type="entry name" value="dUTPase_trimeric"/>
</dbReference>
<dbReference type="CDD" id="cd07557">
    <property type="entry name" value="trimeric_dUTPase"/>
    <property type="match status" value="1"/>
</dbReference>
<keyword evidence="5 9" id="KW-0460">Magnesium</keyword>
<comment type="pathway">
    <text evidence="2 9">Pyrimidine metabolism; dUMP biosynthesis; dUMP from dCTP (dUTP route): step 2/2.</text>
</comment>
<proteinExistence type="inferred from homology"/>
<evidence type="ECO:0000256" key="6">
    <source>
        <dbReference type="ARBA" id="ARBA00023080"/>
    </source>
</evidence>
<evidence type="ECO:0000256" key="2">
    <source>
        <dbReference type="ARBA" id="ARBA00005142"/>
    </source>
</evidence>
<evidence type="ECO:0000256" key="1">
    <source>
        <dbReference type="ARBA" id="ARBA00001946"/>
    </source>
</evidence>
<dbReference type="EC" id="3.6.1.23" evidence="9"/>
<feature type="domain" description="dUTPase-like" evidence="10">
    <location>
        <begin position="37"/>
        <end position="165"/>
    </location>
</feature>
<dbReference type="InterPro" id="IPR036157">
    <property type="entry name" value="dUTPase-like_sf"/>
</dbReference>
<keyword evidence="9" id="KW-0479">Metal-binding</keyword>
<accession>A0AAF3FCP7</accession>
<evidence type="ECO:0000313" key="12">
    <source>
        <dbReference type="WBParaSite" id="MBELARI_LOCUS4662"/>
    </source>
</evidence>
<dbReference type="PANTHER" id="PTHR11241">
    <property type="entry name" value="DEOXYURIDINE 5'-TRIPHOSPHATE NUCLEOTIDOHYDROLASE"/>
    <property type="match status" value="1"/>
</dbReference>
<comment type="similarity">
    <text evidence="3 9">Belongs to the dUTPase family.</text>
</comment>
<keyword evidence="11" id="KW-1185">Reference proteome</keyword>
<comment type="function">
    <text evidence="8">Catalyzes the cleavage of 2'-deoxyuridine 5'-triphosphate (dUTP) into 2'-deoxyuridine 5'-monophosphate (dUMP) and inorganic pyrophosphate and through its action efficiently prevents uracil misincorporation into DNA and at the same time provides dUMP, the substrate for de novo thymidylate biosynthesis. Inhibits peroxisome proliferator-activated receptor (PPAR) activity by binding of its N-terminal to PPAR, preventing the latter's dimerization with retinoid X receptor. Essential for embryonic development.</text>
</comment>
<dbReference type="WBParaSite" id="MBELARI_LOCUS4662">
    <property type="protein sequence ID" value="MBELARI_LOCUS4662"/>
    <property type="gene ID" value="MBELARI_LOCUS4662"/>
</dbReference>
<dbReference type="GO" id="GO:0006226">
    <property type="term" value="P:dUMP biosynthetic process"/>
    <property type="evidence" value="ECO:0007669"/>
    <property type="project" value="UniProtKB-UniRule"/>
</dbReference>
<dbReference type="Proteomes" id="UP000887575">
    <property type="component" value="Unassembled WGS sequence"/>
</dbReference>
<protein>
    <recommendedName>
        <fullName evidence="9">Deoxyuridine 5'-triphosphate nucleotidohydrolase</fullName>
        <shortName evidence="9">dUTPase</shortName>
        <ecNumber evidence="9">3.6.1.23</ecNumber>
    </recommendedName>
    <alternativeName>
        <fullName evidence="9">dUTP pyrophosphatase</fullName>
    </alternativeName>
</protein>
<evidence type="ECO:0000256" key="9">
    <source>
        <dbReference type="RuleBase" id="RU367024"/>
    </source>
</evidence>
<evidence type="ECO:0000256" key="4">
    <source>
        <dbReference type="ARBA" id="ARBA00022801"/>
    </source>
</evidence>
<organism evidence="11 12">
    <name type="scientific">Mesorhabditis belari</name>
    <dbReference type="NCBI Taxonomy" id="2138241"/>
    <lineage>
        <taxon>Eukaryota</taxon>
        <taxon>Metazoa</taxon>
        <taxon>Ecdysozoa</taxon>
        <taxon>Nematoda</taxon>
        <taxon>Chromadorea</taxon>
        <taxon>Rhabditida</taxon>
        <taxon>Rhabditina</taxon>
        <taxon>Rhabditomorpha</taxon>
        <taxon>Rhabditoidea</taxon>
        <taxon>Rhabditidae</taxon>
        <taxon>Mesorhabditinae</taxon>
        <taxon>Mesorhabditis</taxon>
    </lineage>
</organism>
<evidence type="ECO:0000259" key="10">
    <source>
        <dbReference type="Pfam" id="PF00692"/>
    </source>
</evidence>